<dbReference type="PANTHER" id="PTHR11669:SF1">
    <property type="entry name" value="REPLICATION FACTOR C SUBUNIT 3"/>
    <property type="match status" value="1"/>
</dbReference>
<dbReference type="GeneID" id="14906632"/>
<evidence type="ECO:0000259" key="2">
    <source>
        <dbReference type="SMART" id="SM00382"/>
    </source>
</evidence>
<dbReference type="PANTHER" id="PTHR11669">
    <property type="entry name" value="REPLICATION FACTOR C / DNA POLYMERASE III GAMMA-TAU SUBUNIT"/>
    <property type="match status" value="1"/>
</dbReference>
<dbReference type="CDD" id="cd00009">
    <property type="entry name" value="AAA"/>
    <property type="match status" value="1"/>
</dbReference>
<dbReference type="eggNOG" id="KOG2035">
    <property type="taxonomic scope" value="Eukaryota"/>
</dbReference>
<dbReference type="InterPro" id="IPR027417">
    <property type="entry name" value="P-loop_NTPase"/>
</dbReference>
<dbReference type="Gene3D" id="1.20.272.10">
    <property type="match status" value="1"/>
</dbReference>
<protein>
    <submittedName>
        <fullName evidence="3">Replication factor C, activator 1, putative</fullName>
        <ecNumber evidence="3">2.7.7.7</ecNumber>
    </submittedName>
</protein>
<dbReference type="GO" id="GO:0003887">
    <property type="term" value="F:DNA-directed DNA polymerase activity"/>
    <property type="evidence" value="ECO:0007669"/>
    <property type="project" value="UniProtKB-EC"/>
</dbReference>
<evidence type="ECO:0000313" key="3">
    <source>
        <dbReference type="EMBL" id="EGR30507.1"/>
    </source>
</evidence>
<accession>G0QW84</accession>
<evidence type="ECO:0000256" key="1">
    <source>
        <dbReference type="ARBA" id="ARBA00022705"/>
    </source>
</evidence>
<dbReference type="EC" id="2.7.7.7" evidence="3"/>
<sequence>MDKLWVDQYRPKQLSQLDYHEKLTETLKSLAHSEDFPHLLFYGPNGAGKKTRIMSFLHEVYGNGVHKIKAEEREFKVSSTSSATCEINIIYSNYHIDVTPADAEVYDRVIIQKLIKEVASTHQLDPTSQKSFKVVILNEVDRLTLEAQASLRRTMEKYVNRCRLILCCENIGRVIQPLRSRCLLIRVPAPDEGDIIKVVKKIQNQENLPNISEEICRKMGDGFGRNLRDIILNLQMQKLNKSAFDGGSVKSEWKKEIGKIAQGIKDQQSPFKLKEIRGQFYDLLVNCIPGDVIIKQLMQELIGIVNNNFIQQEFIYWAAYHENQMNKGSKTIFHLEAFVAQCMLVYKKYITQNKN</sequence>
<keyword evidence="1" id="KW-0235">DNA replication</keyword>
<dbReference type="EMBL" id="GL983984">
    <property type="protein sequence ID" value="EGR30507.1"/>
    <property type="molecule type" value="Genomic_DNA"/>
</dbReference>
<dbReference type="OrthoDB" id="761538at2759"/>
<dbReference type="GO" id="GO:0005663">
    <property type="term" value="C:DNA replication factor C complex"/>
    <property type="evidence" value="ECO:0007669"/>
    <property type="project" value="TreeGrafter"/>
</dbReference>
<dbReference type="OMA" id="LKADIMH"/>
<proteinExistence type="predicted"/>
<dbReference type="FunFam" id="3.40.50.300:FF:000136">
    <property type="entry name" value="Replication factor C subunit 5"/>
    <property type="match status" value="1"/>
</dbReference>
<reference evidence="3 4" key="1">
    <citation type="submission" date="2011-07" db="EMBL/GenBank/DDBJ databases">
        <authorList>
            <person name="Coyne R."/>
            <person name="Brami D."/>
            <person name="Johnson J."/>
            <person name="Hostetler J."/>
            <person name="Hannick L."/>
            <person name="Clark T."/>
            <person name="Cassidy-Hanley D."/>
            <person name="Inman J."/>
        </authorList>
    </citation>
    <scope>NUCLEOTIDE SEQUENCE [LARGE SCALE GENOMIC DNA]</scope>
    <source>
        <strain evidence="3 4">G5</strain>
    </source>
</reference>
<dbReference type="SUPFAM" id="SSF52540">
    <property type="entry name" value="P-loop containing nucleoside triphosphate hydrolases"/>
    <property type="match status" value="1"/>
</dbReference>
<feature type="domain" description="AAA+ ATPase" evidence="2">
    <location>
        <begin position="35"/>
        <end position="190"/>
    </location>
</feature>
<evidence type="ECO:0000313" key="4">
    <source>
        <dbReference type="Proteomes" id="UP000008983"/>
    </source>
</evidence>
<dbReference type="InterPro" id="IPR008921">
    <property type="entry name" value="DNA_pol3_clamp-load_cplx_C"/>
</dbReference>
<dbReference type="GO" id="GO:0003689">
    <property type="term" value="F:DNA clamp loader activity"/>
    <property type="evidence" value="ECO:0007669"/>
    <property type="project" value="TreeGrafter"/>
</dbReference>
<dbReference type="Pfam" id="PF22534">
    <property type="entry name" value="RFC_C"/>
    <property type="match status" value="1"/>
</dbReference>
<dbReference type="Gene3D" id="3.40.50.300">
    <property type="entry name" value="P-loop containing nucleotide triphosphate hydrolases"/>
    <property type="match status" value="1"/>
</dbReference>
<dbReference type="RefSeq" id="XP_004032094.1">
    <property type="nucleotide sequence ID" value="XM_004032046.1"/>
</dbReference>
<dbReference type="Proteomes" id="UP000008983">
    <property type="component" value="Unassembled WGS sequence"/>
</dbReference>
<dbReference type="InParanoid" id="G0QW84"/>
<name>G0QW84_ICHMU</name>
<organism evidence="3 4">
    <name type="scientific">Ichthyophthirius multifiliis</name>
    <name type="common">White spot disease agent</name>
    <name type="synonym">Ich</name>
    <dbReference type="NCBI Taxonomy" id="5932"/>
    <lineage>
        <taxon>Eukaryota</taxon>
        <taxon>Sar</taxon>
        <taxon>Alveolata</taxon>
        <taxon>Ciliophora</taxon>
        <taxon>Intramacronucleata</taxon>
        <taxon>Oligohymenophorea</taxon>
        <taxon>Hymenostomatida</taxon>
        <taxon>Ophryoglenina</taxon>
        <taxon>Ichthyophthirius</taxon>
    </lineage>
</organism>
<dbReference type="FunCoup" id="G0QW84">
    <property type="interactions" value="405"/>
</dbReference>
<keyword evidence="3" id="KW-0548">Nucleotidyltransferase</keyword>
<keyword evidence="3" id="KW-0808">Transferase</keyword>
<dbReference type="Pfam" id="PF13177">
    <property type="entry name" value="DNA_pol3_delta2"/>
    <property type="match status" value="1"/>
</dbReference>
<dbReference type="InterPro" id="IPR003593">
    <property type="entry name" value="AAA+_ATPase"/>
</dbReference>
<dbReference type="AlphaFoldDB" id="G0QW84"/>
<dbReference type="GO" id="GO:0003677">
    <property type="term" value="F:DNA binding"/>
    <property type="evidence" value="ECO:0007669"/>
    <property type="project" value="InterPro"/>
</dbReference>
<dbReference type="STRING" id="857967.G0QW84"/>
<keyword evidence="4" id="KW-1185">Reference proteome</keyword>
<dbReference type="GO" id="GO:0006261">
    <property type="term" value="P:DNA-templated DNA replication"/>
    <property type="evidence" value="ECO:0007669"/>
    <property type="project" value="TreeGrafter"/>
</dbReference>
<gene>
    <name evidence="3" type="ORF">IMG5_130200</name>
</gene>
<dbReference type="GO" id="GO:0005634">
    <property type="term" value="C:nucleus"/>
    <property type="evidence" value="ECO:0007669"/>
    <property type="project" value="TreeGrafter"/>
</dbReference>
<dbReference type="GO" id="GO:0006281">
    <property type="term" value="P:DNA repair"/>
    <property type="evidence" value="ECO:0007669"/>
    <property type="project" value="TreeGrafter"/>
</dbReference>
<dbReference type="SUPFAM" id="SSF48019">
    <property type="entry name" value="post-AAA+ oligomerization domain-like"/>
    <property type="match status" value="1"/>
</dbReference>
<dbReference type="InterPro" id="IPR050238">
    <property type="entry name" value="DNA_Rep/Repair_Clamp_Loader"/>
</dbReference>
<dbReference type="SMART" id="SM00382">
    <property type="entry name" value="AAA"/>
    <property type="match status" value="1"/>
</dbReference>